<evidence type="ECO:0000256" key="3">
    <source>
        <dbReference type="ARBA" id="ARBA00023180"/>
    </source>
</evidence>
<dbReference type="Pfam" id="PF01453">
    <property type="entry name" value="B_lectin"/>
    <property type="match status" value="1"/>
</dbReference>
<feature type="chain" id="PRO_5042114748" description="Bulb-type lectin domain-containing protein" evidence="4">
    <location>
        <begin position="26"/>
        <end position="136"/>
    </location>
</feature>
<dbReference type="Gene3D" id="2.90.10.10">
    <property type="entry name" value="Bulb-type lectin domain"/>
    <property type="match status" value="1"/>
</dbReference>
<evidence type="ECO:0000313" key="7">
    <source>
        <dbReference type="Proteomes" id="UP001293593"/>
    </source>
</evidence>
<keyword evidence="2" id="KW-1015">Disulfide bond</keyword>
<name>A0AAE1J7L3_9FABA</name>
<dbReference type="InterPro" id="IPR001480">
    <property type="entry name" value="Bulb-type_lectin_dom"/>
</dbReference>
<dbReference type="AlphaFoldDB" id="A0AAE1J7L3"/>
<accession>A0AAE1J7L3</accession>
<evidence type="ECO:0000256" key="4">
    <source>
        <dbReference type="SAM" id="SignalP"/>
    </source>
</evidence>
<keyword evidence="7" id="KW-1185">Reference proteome</keyword>
<comment type="caution">
    <text evidence="6">The sequence shown here is derived from an EMBL/GenBank/DDBJ whole genome shotgun (WGS) entry which is preliminary data.</text>
</comment>
<feature type="domain" description="Bulb-type lectin" evidence="5">
    <location>
        <begin position="28"/>
        <end position="136"/>
    </location>
</feature>
<dbReference type="InterPro" id="IPR051343">
    <property type="entry name" value="G-type_lectin_kinases/EP1-like"/>
</dbReference>
<dbReference type="PANTHER" id="PTHR47976:SF27">
    <property type="entry name" value="RECEPTOR-LIKE SERINE_THREONINE-PROTEIN KINASE"/>
    <property type="match status" value="1"/>
</dbReference>
<evidence type="ECO:0000256" key="1">
    <source>
        <dbReference type="ARBA" id="ARBA00022729"/>
    </source>
</evidence>
<evidence type="ECO:0000259" key="5">
    <source>
        <dbReference type="PROSITE" id="PS50927"/>
    </source>
</evidence>
<dbReference type="InterPro" id="IPR036426">
    <property type="entry name" value="Bulb-type_lectin_dom_sf"/>
</dbReference>
<dbReference type="EMBL" id="JAWXYG010000008">
    <property type="protein sequence ID" value="KAK4265185.1"/>
    <property type="molecule type" value="Genomic_DNA"/>
</dbReference>
<feature type="signal peptide" evidence="4">
    <location>
        <begin position="1"/>
        <end position="25"/>
    </location>
</feature>
<gene>
    <name evidence="6" type="ORF">QN277_026270</name>
</gene>
<dbReference type="SUPFAM" id="SSF51110">
    <property type="entry name" value="alpha-D-mannose-specific plant lectins"/>
    <property type="match status" value="1"/>
</dbReference>
<evidence type="ECO:0000256" key="2">
    <source>
        <dbReference type="ARBA" id="ARBA00023157"/>
    </source>
</evidence>
<evidence type="ECO:0000313" key="6">
    <source>
        <dbReference type="EMBL" id="KAK4265185.1"/>
    </source>
</evidence>
<organism evidence="6 7">
    <name type="scientific">Acacia crassicarpa</name>
    <name type="common">northern wattle</name>
    <dbReference type="NCBI Taxonomy" id="499986"/>
    <lineage>
        <taxon>Eukaryota</taxon>
        <taxon>Viridiplantae</taxon>
        <taxon>Streptophyta</taxon>
        <taxon>Embryophyta</taxon>
        <taxon>Tracheophyta</taxon>
        <taxon>Spermatophyta</taxon>
        <taxon>Magnoliopsida</taxon>
        <taxon>eudicotyledons</taxon>
        <taxon>Gunneridae</taxon>
        <taxon>Pentapetalae</taxon>
        <taxon>rosids</taxon>
        <taxon>fabids</taxon>
        <taxon>Fabales</taxon>
        <taxon>Fabaceae</taxon>
        <taxon>Caesalpinioideae</taxon>
        <taxon>mimosoid clade</taxon>
        <taxon>Acacieae</taxon>
        <taxon>Acacia</taxon>
    </lineage>
</organism>
<dbReference type="Proteomes" id="UP001293593">
    <property type="component" value="Unassembled WGS sequence"/>
</dbReference>
<sequence>MATIASKSTVYFLFLVYFVCETVSTQHIPLVSSHSPTVPPTSWPSPSGRFAFGFYQKDNGLFKLGIWLFDRIKKTIVWTANRDDPPVSSNARLVLTINGELLLQTGPGHKEVIALAHSNNGTVSSASMLDSGNFVL</sequence>
<protein>
    <recommendedName>
        <fullName evidence="5">Bulb-type lectin domain-containing protein</fullName>
    </recommendedName>
</protein>
<proteinExistence type="predicted"/>
<dbReference type="PANTHER" id="PTHR47976">
    <property type="entry name" value="G-TYPE LECTIN S-RECEPTOR-LIKE SERINE/THREONINE-PROTEIN KINASE SD2-5"/>
    <property type="match status" value="1"/>
</dbReference>
<reference evidence="6" key="1">
    <citation type="submission" date="2023-10" db="EMBL/GenBank/DDBJ databases">
        <title>Chromosome-level genome of the transformable northern wattle, Acacia crassicarpa.</title>
        <authorList>
            <person name="Massaro I."/>
            <person name="Sinha N.R."/>
            <person name="Poethig S."/>
            <person name="Leichty A.R."/>
        </authorList>
    </citation>
    <scope>NUCLEOTIDE SEQUENCE</scope>
    <source>
        <strain evidence="6">Acra3RX</strain>
        <tissue evidence="6">Leaf</tissue>
    </source>
</reference>
<keyword evidence="3" id="KW-0325">Glycoprotein</keyword>
<dbReference type="PROSITE" id="PS50927">
    <property type="entry name" value="BULB_LECTIN"/>
    <property type="match status" value="1"/>
</dbReference>
<keyword evidence="1 4" id="KW-0732">Signal</keyword>